<comment type="caution">
    <text evidence="5">The sequence shown here is derived from an EMBL/GenBank/DDBJ whole genome shotgun (WGS) entry which is preliminary data.</text>
</comment>
<name>A0A972G210_9FLAO</name>
<dbReference type="SUPFAM" id="SSF53850">
    <property type="entry name" value="Periplasmic binding protein-like II"/>
    <property type="match status" value="1"/>
</dbReference>
<comment type="subcellular location">
    <subcellularLocation>
        <location evidence="1">Periplasm</location>
    </subcellularLocation>
</comment>
<evidence type="ECO:0000313" key="5">
    <source>
        <dbReference type="EMBL" id="NMH29016.1"/>
    </source>
</evidence>
<keyword evidence="6" id="KW-1185">Reference proteome</keyword>
<comment type="similarity">
    <text evidence="2">Belongs to the bacterial solute-binding protein SsuA/TauA family.</text>
</comment>
<dbReference type="Pfam" id="PF22384">
    <property type="entry name" value="PBP2_Ca3427_like"/>
    <property type="match status" value="1"/>
</dbReference>
<dbReference type="InterPro" id="IPR054364">
    <property type="entry name" value="Ca3427-like_PBP2"/>
</dbReference>
<dbReference type="PANTHER" id="PTHR30024:SF47">
    <property type="entry name" value="TAURINE-BINDING PERIPLASMIC PROTEIN"/>
    <property type="match status" value="1"/>
</dbReference>
<proteinExistence type="inferred from homology"/>
<sequence>MNLQKITISGVPEHFNLPWRLCIEEGDFENTGIDAKWTDVPEGTGKLCQMLRSGETDVAVILTEGIIKDIIAGNDSKIIQVYVESPLLWGIHVAAASDFKEISDLEGKIAAISRYGSGSELMSYVNASEQNWPKESVRFEIVNTLDGAIEALSNGTSDYFMWERFMTQPIVDKGIFRRIGVCPTPWPSFVIAVRNEFLEKHPEAIEKLLSVINQKSSGFKSVSGINQTLANRYGQKIEDINQWLTLTEWSRENLSEALLNKIQNQLLTFGIMDKKGTFAQLVHS</sequence>
<evidence type="ECO:0000259" key="4">
    <source>
        <dbReference type="Pfam" id="PF22384"/>
    </source>
</evidence>
<evidence type="ECO:0000313" key="6">
    <source>
        <dbReference type="Proteomes" id="UP000712080"/>
    </source>
</evidence>
<dbReference type="EMBL" id="JAAMPU010000107">
    <property type="protein sequence ID" value="NMH29016.1"/>
    <property type="molecule type" value="Genomic_DNA"/>
</dbReference>
<evidence type="ECO:0000256" key="1">
    <source>
        <dbReference type="ARBA" id="ARBA00004418"/>
    </source>
</evidence>
<protein>
    <submittedName>
        <fullName evidence="5">ABC transporter substrate-binding protein</fullName>
    </submittedName>
</protein>
<dbReference type="RefSeq" id="WP_169528115.1">
    <property type="nucleotide sequence ID" value="NZ_JAAMPU010000107.1"/>
</dbReference>
<gene>
    <name evidence="5" type="ORF">G6047_13305</name>
</gene>
<dbReference type="Proteomes" id="UP000712080">
    <property type="component" value="Unassembled WGS sequence"/>
</dbReference>
<reference evidence="5" key="1">
    <citation type="submission" date="2020-02" db="EMBL/GenBank/DDBJ databases">
        <title>Flavobacterium sp. genome.</title>
        <authorList>
            <person name="Jung H.S."/>
            <person name="Baek J.H."/>
            <person name="Jeon C.O."/>
        </authorList>
    </citation>
    <scope>NUCLEOTIDE SEQUENCE</scope>
    <source>
        <strain evidence="5">SE-s28</strain>
    </source>
</reference>
<keyword evidence="3" id="KW-0732">Signal</keyword>
<dbReference type="AlphaFoldDB" id="A0A972G210"/>
<dbReference type="CDD" id="cd13637">
    <property type="entry name" value="PBP2_Ca3427_like"/>
    <property type="match status" value="1"/>
</dbReference>
<dbReference type="Gene3D" id="3.40.190.10">
    <property type="entry name" value="Periplasmic binding protein-like II"/>
    <property type="match status" value="2"/>
</dbReference>
<feature type="domain" description="Ca3427-like PBP 2" evidence="4">
    <location>
        <begin position="98"/>
        <end position="180"/>
    </location>
</feature>
<dbReference type="PANTHER" id="PTHR30024">
    <property type="entry name" value="ALIPHATIC SULFONATES-BINDING PROTEIN-RELATED"/>
    <property type="match status" value="1"/>
</dbReference>
<evidence type="ECO:0000256" key="2">
    <source>
        <dbReference type="ARBA" id="ARBA00010742"/>
    </source>
</evidence>
<organism evidence="5 6">
    <name type="scientific">Flavobacterium silvaticum</name>
    <dbReference type="NCBI Taxonomy" id="1852020"/>
    <lineage>
        <taxon>Bacteria</taxon>
        <taxon>Pseudomonadati</taxon>
        <taxon>Bacteroidota</taxon>
        <taxon>Flavobacteriia</taxon>
        <taxon>Flavobacteriales</taxon>
        <taxon>Flavobacteriaceae</taxon>
        <taxon>Flavobacterium</taxon>
    </lineage>
</organism>
<dbReference type="GO" id="GO:0042597">
    <property type="term" value="C:periplasmic space"/>
    <property type="evidence" value="ECO:0007669"/>
    <property type="project" value="UniProtKB-SubCell"/>
</dbReference>
<accession>A0A972G210</accession>
<evidence type="ECO:0000256" key="3">
    <source>
        <dbReference type="ARBA" id="ARBA00022729"/>
    </source>
</evidence>